<dbReference type="InterPro" id="IPR003660">
    <property type="entry name" value="HAMP_dom"/>
</dbReference>
<dbReference type="SUPFAM" id="SSF58104">
    <property type="entry name" value="Methyl-accepting chemotaxis protein (MCP) signaling domain"/>
    <property type="match status" value="1"/>
</dbReference>
<name>A0A4P9J4N1_9GAMM</name>
<keyword evidence="5" id="KW-0175">Coiled coil</keyword>
<sequence>MRSIAIKHKIILAFTAIGILVLTSSVFFYWSLNKISVNNTRTEKLAVPVQQFSKDLRLSLLSITKFNALAYSQANLDLLQQNKKQAQVEQQQFSDMLNSLSTQLNQQITMQNLLTSTNAGFEQLTEVSVAMFSAKERKFVAQNSTIELSATFNEQLYNLSSNLLDIELLEVPVKQQALLNAMFGTATRIDDLLFNLSNNIKSITQTTSINDLNSHQQDTLFLLDNIQPNFTYLEQQALPFNNAFNAKNLTAKFNQLRELLNNDTGIYAQQNKVLKSTIAAAQNFEHFQQQFITTEGQLIELNKLADERFNALQTNAKAAINTGISSVVIITIVLIILIIAISIFTTRAMLKPLKKVNRDLARIASGDLSKRSHPRSKDEFGTLLNNINKLSEDLTNLIGAISSDAHELDRSAIKTSEKGQQMTVVAQQQLERSAQATSLAQNMLINSQAVYEQADKTSSEITNASQFANDVNEIANQNSLSIETLLQRLDKAVGSTEELAQYTQLIEAIVETISSIAEQTNLLALNAAIEAARAGENGRGFAVVADEVRSLAARTQTSTSEINTMIQTLQQHTKTTQEHITDGQHQAKQCVKNSTELNKAVERIKSTLLSVNQMSEQIAHASHEQLTNSGDIQQIMAKVTEQATLNAQNATTLASESEDVNQLAHSLTSAVERFKF</sequence>
<protein>
    <submittedName>
        <fullName evidence="9">Methyl-accepting chemotaxis protein</fullName>
    </submittedName>
</protein>
<comment type="subcellular location">
    <subcellularLocation>
        <location evidence="1">Membrane</location>
    </subcellularLocation>
</comment>
<dbReference type="GO" id="GO:0007165">
    <property type="term" value="P:signal transduction"/>
    <property type="evidence" value="ECO:0007669"/>
    <property type="project" value="UniProtKB-KW"/>
</dbReference>
<dbReference type="Proteomes" id="UP000310065">
    <property type="component" value="Chromosome L1"/>
</dbReference>
<dbReference type="SMART" id="SM00283">
    <property type="entry name" value="MA"/>
    <property type="match status" value="1"/>
</dbReference>
<proteinExistence type="inferred from homology"/>
<evidence type="ECO:0000256" key="1">
    <source>
        <dbReference type="ARBA" id="ARBA00004370"/>
    </source>
</evidence>
<feature type="transmembrane region" description="Helical" evidence="6">
    <location>
        <begin position="323"/>
        <end position="345"/>
    </location>
</feature>
<dbReference type="CDD" id="cd06225">
    <property type="entry name" value="HAMP"/>
    <property type="match status" value="1"/>
</dbReference>
<dbReference type="AlphaFoldDB" id="A0A4P9J4N1"/>
<evidence type="ECO:0000313" key="9">
    <source>
        <dbReference type="EMBL" id="QCU75654.1"/>
    </source>
</evidence>
<feature type="domain" description="Methyl-accepting transducer" evidence="7">
    <location>
        <begin position="404"/>
        <end position="640"/>
    </location>
</feature>
<keyword evidence="2 4" id="KW-0807">Transducer</keyword>
<dbReference type="PROSITE" id="PS50111">
    <property type="entry name" value="CHEMOTAXIS_TRANSDUC_2"/>
    <property type="match status" value="1"/>
</dbReference>
<accession>A0A4P9J4N1</accession>
<dbReference type="SMART" id="SM00304">
    <property type="entry name" value="HAMP"/>
    <property type="match status" value="1"/>
</dbReference>
<evidence type="ECO:0000256" key="5">
    <source>
        <dbReference type="SAM" id="Coils"/>
    </source>
</evidence>
<organism evidence="9 10">
    <name type="scientific">Pseudoalteromonas distincta</name>
    <dbReference type="NCBI Taxonomy" id="77608"/>
    <lineage>
        <taxon>Bacteria</taxon>
        <taxon>Pseudomonadati</taxon>
        <taxon>Pseudomonadota</taxon>
        <taxon>Gammaproteobacteria</taxon>
        <taxon>Alteromonadales</taxon>
        <taxon>Pseudoalteromonadaceae</taxon>
        <taxon>Pseudoalteromonas</taxon>
    </lineage>
</organism>
<dbReference type="PANTHER" id="PTHR32089:SF70">
    <property type="entry name" value="ENERGY TAXIS MODULATING METHYL ACCEPTING SENSORY TRANSDUCER"/>
    <property type="match status" value="1"/>
</dbReference>
<feature type="transmembrane region" description="Helical" evidence="6">
    <location>
        <begin position="12"/>
        <end position="32"/>
    </location>
</feature>
<dbReference type="GO" id="GO:0016020">
    <property type="term" value="C:membrane"/>
    <property type="evidence" value="ECO:0007669"/>
    <property type="project" value="UniProtKB-SubCell"/>
</dbReference>
<dbReference type="GeneID" id="88776933"/>
<comment type="similarity">
    <text evidence="3">Belongs to the methyl-accepting chemotaxis (MCP) protein family.</text>
</comment>
<dbReference type="EMBL" id="CP040558">
    <property type="protein sequence ID" value="QCU75654.1"/>
    <property type="molecule type" value="Genomic_DNA"/>
</dbReference>
<evidence type="ECO:0000313" key="10">
    <source>
        <dbReference type="Proteomes" id="UP000310065"/>
    </source>
</evidence>
<evidence type="ECO:0000259" key="7">
    <source>
        <dbReference type="PROSITE" id="PS50111"/>
    </source>
</evidence>
<dbReference type="InterPro" id="IPR004089">
    <property type="entry name" value="MCPsignal_dom"/>
</dbReference>
<keyword evidence="6" id="KW-1133">Transmembrane helix</keyword>
<dbReference type="Gene3D" id="6.10.340.10">
    <property type="match status" value="1"/>
</dbReference>
<dbReference type="Pfam" id="PF00672">
    <property type="entry name" value="HAMP"/>
    <property type="match status" value="1"/>
</dbReference>
<evidence type="ECO:0000256" key="4">
    <source>
        <dbReference type="PROSITE-ProRule" id="PRU00284"/>
    </source>
</evidence>
<evidence type="ECO:0000259" key="8">
    <source>
        <dbReference type="PROSITE" id="PS50885"/>
    </source>
</evidence>
<evidence type="ECO:0000256" key="3">
    <source>
        <dbReference type="ARBA" id="ARBA00029447"/>
    </source>
</evidence>
<dbReference type="Gene3D" id="1.10.287.950">
    <property type="entry name" value="Methyl-accepting chemotaxis protein"/>
    <property type="match status" value="1"/>
</dbReference>
<dbReference type="PANTHER" id="PTHR32089">
    <property type="entry name" value="METHYL-ACCEPTING CHEMOTAXIS PROTEIN MCPB"/>
    <property type="match status" value="1"/>
</dbReference>
<evidence type="ECO:0000256" key="2">
    <source>
        <dbReference type="ARBA" id="ARBA00023224"/>
    </source>
</evidence>
<dbReference type="FunFam" id="1.10.287.950:FF:000001">
    <property type="entry name" value="Methyl-accepting chemotaxis sensory transducer"/>
    <property type="match status" value="1"/>
</dbReference>
<evidence type="ECO:0000256" key="6">
    <source>
        <dbReference type="SAM" id="Phobius"/>
    </source>
</evidence>
<dbReference type="RefSeq" id="WP_138489805.1">
    <property type="nucleotide sequence ID" value="NZ_CP040558.1"/>
</dbReference>
<reference evidence="9 10" key="1">
    <citation type="submission" date="2019-05" db="EMBL/GenBank/DDBJ databases">
        <title>Complete genome sequence of Pseudoalteromonas sp. 16-SW-7(T) isolated from the Okhotsk Sea, Russia.</title>
        <authorList>
            <person name="Nguyen T.H."/>
            <person name="Nedashkovskaya O.I."/>
            <person name="Kim S.-G."/>
        </authorList>
    </citation>
    <scope>NUCLEOTIDE SEQUENCE [LARGE SCALE GENOMIC DNA]</scope>
    <source>
        <strain evidence="9 10">16-SW-7</strain>
    </source>
</reference>
<gene>
    <name evidence="9" type="ORF">FFU37_14820</name>
</gene>
<feature type="coiled-coil region" evidence="5">
    <location>
        <begin position="69"/>
        <end position="96"/>
    </location>
</feature>
<dbReference type="GO" id="GO:0006935">
    <property type="term" value="P:chemotaxis"/>
    <property type="evidence" value="ECO:0007669"/>
    <property type="project" value="UniProtKB-ARBA"/>
</dbReference>
<keyword evidence="6" id="KW-0472">Membrane</keyword>
<keyword evidence="6" id="KW-0812">Transmembrane</keyword>
<dbReference type="Pfam" id="PF00015">
    <property type="entry name" value="MCPsignal"/>
    <property type="match status" value="1"/>
</dbReference>
<feature type="domain" description="HAMP" evidence="8">
    <location>
        <begin position="347"/>
        <end position="399"/>
    </location>
</feature>
<dbReference type="PROSITE" id="PS50885">
    <property type="entry name" value="HAMP"/>
    <property type="match status" value="1"/>
</dbReference>
<dbReference type="KEGG" id="pdv:FFU37_14820"/>